<evidence type="ECO:0008006" key="4">
    <source>
        <dbReference type="Google" id="ProtNLM"/>
    </source>
</evidence>
<proteinExistence type="predicted"/>
<organism evidence="2 3">
    <name type="scientific">Cyprinus carpio</name>
    <name type="common">Common carp</name>
    <dbReference type="NCBI Taxonomy" id="7962"/>
    <lineage>
        <taxon>Eukaryota</taxon>
        <taxon>Metazoa</taxon>
        <taxon>Chordata</taxon>
        <taxon>Craniata</taxon>
        <taxon>Vertebrata</taxon>
        <taxon>Euteleostomi</taxon>
        <taxon>Actinopterygii</taxon>
        <taxon>Neopterygii</taxon>
        <taxon>Teleostei</taxon>
        <taxon>Ostariophysi</taxon>
        <taxon>Cypriniformes</taxon>
        <taxon>Cyprinidae</taxon>
        <taxon>Cyprininae</taxon>
        <taxon>Cyprinus</taxon>
    </lineage>
</organism>
<dbReference type="GO" id="GO:0005794">
    <property type="term" value="C:Golgi apparatus"/>
    <property type="evidence" value="ECO:0007669"/>
    <property type="project" value="TreeGrafter"/>
</dbReference>
<evidence type="ECO:0000313" key="2">
    <source>
        <dbReference type="Ensembl" id="ENSCCRP00020034531.1"/>
    </source>
</evidence>
<sequence length="107" mass="11868">YAGRGRKRKTDVDAETAAVEEKKEKLDGVDKKDEETGQRALAASHPELCVVLNPQKPRRNSFEIILMEGDKAEVVLWSGIKKGPPRKLKFPDPAEVVSALKEALKSE</sequence>
<feature type="compositionally biased region" description="Basic and acidic residues" evidence="1">
    <location>
        <begin position="19"/>
        <end position="37"/>
    </location>
</feature>
<dbReference type="InterPro" id="IPR052674">
    <property type="entry name" value="SelWTH-like"/>
</dbReference>
<reference evidence="2" key="1">
    <citation type="submission" date="2025-08" db="UniProtKB">
        <authorList>
            <consortium name="Ensembl"/>
        </authorList>
    </citation>
    <scope>IDENTIFICATION</scope>
</reference>
<dbReference type="PANTHER" id="PTHR33638">
    <property type="entry name" value="SELENOPROTEIN H"/>
    <property type="match status" value="1"/>
</dbReference>
<evidence type="ECO:0000313" key="3">
    <source>
        <dbReference type="Proteomes" id="UP000694701"/>
    </source>
</evidence>
<dbReference type="Ensembl" id="ENSCCRT00020037727.1">
    <property type="protein sequence ID" value="ENSCCRP00020034531.1"/>
    <property type="gene ID" value="ENSCCRG00020015517.1"/>
</dbReference>
<name>A0A8C2E0Q4_CYPCA</name>
<dbReference type="AlphaFoldDB" id="A0A8C2E0Q4"/>
<protein>
    <recommendedName>
        <fullName evidence="4">Selenoprotein H</fullName>
    </recommendedName>
</protein>
<evidence type="ECO:0000256" key="1">
    <source>
        <dbReference type="SAM" id="MobiDB-lite"/>
    </source>
</evidence>
<dbReference type="PANTHER" id="PTHR33638:SF1">
    <property type="entry name" value="SELENOPROTEIN H"/>
    <property type="match status" value="1"/>
</dbReference>
<accession>A0A8C2E0Q4</accession>
<dbReference type="Proteomes" id="UP000694701">
    <property type="component" value="Unplaced"/>
</dbReference>
<feature type="region of interest" description="Disordered" evidence="1">
    <location>
        <begin position="1"/>
        <end position="40"/>
    </location>
</feature>